<dbReference type="EC" id="2.4.2.31" evidence="2"/>
<accession>A0ABT0KEZ9</accession>
<dbReference type="Gene3D" id="1.20.5.170">
    <property type="match status" value="1"/>
</dbReference>
<keyword evidence="5" id="KW-0548">Nucleotidyltransferase</keyword>
<reference evidence="7" key="1">
    <citation type="submission" date="2021-04" db="EMBL/GenBank/DDBJ databases">
        <title>Genome sequence of Serratia sp. arafor3.</title>
        <authorList>
            <person name="Besaury L."/>
        </authorList>
    </citation>
    <scope>NUCLEOTIDE SEQUENCE</scope>
    <source>
        <strain evidence="7">Arafor3</strain>
    </source>
</reference>
<dbReference type="Gene3D" id="3.90.176.10">
    <property type="entry name" value="Toxin ADP-ribosyltransferase, Chain A, domain 1"/>
    <property type="match status" value="1"/>
</dbReference>
<organism evidence="7 8">
    <name type="scientific">Serratia silvae</name>
    <dbReference type="NCBI Taxonomy" id="2824122"/>
    <lineage>
        <taxon>Bacteria</taxon>
        <taxon>Pseudomonadati</taxon>
        <taxon>Pseudomonadota</taxon>
        <taxon>Gammaproteobacteria</taxon>
        <taxon>Enterobacterales</taxon>
        <taxon>Yersiniaceae</taxon>
        <taxon>Serratia</taxon>
    </lineage>
</organism>
<evidence type="ECO:0000256" key="1">
    <source>
        <dbReference type="ARBA" id="ARBA00009558"/>
    </source>
</evidence>
<dbReference type="Proteomes" id="UP001165275">
    <property type="component" value="Unassembled WGS sequence"/>
</dbReference>
<evidence type="ECO:0000256" key="5">
    <source>
        <dbReference type="ARBA" id="ARBA00022695"/>
    </source>
</evidence>
<evidence type="ECO:0000313" key="8">
    <source>
        <dbReference type="Proteomes" id="UP001165275"/>
    </source>
</evidence>
<protein>
    <recommendedName>
        <fullName evidence="2">NAD(+)--protein-arginine ADP-ribosyltransferase</fullName>
        <ecNumber evidence="2">2.4.2.31</ecNumber>
    </recommendedName>
</protein>
<evidence type="ECO:0000313" key="7">
    <source>
        <dbReference type="EMBL" id="MCL1030609.1"/>
    </source>
</evidence>
<sequence length="405" mass="44347">MPINSIRHDTAVSVNDIRQDIAVLSKDRSELSQKISRIKNTVTEITQSIAAHKKNIAGNQSLLKSLRSVSGKYGENAAVRLKNDHFKYGQASNFVNNMFHGSRYQTEREAAVKKINAEGSTVSAGQAIKALQIGIGSALKEVNGLKTEVAKNAEKIDKNEAKKYSIQKEIDKLVEIETDAKKADEENLKNRQKFSSVYQSNEGCRGINEQARYQFGNGRSAGKVSGSKVVEEYRMAHGDDIFSRGNKALESTIKANCSDLSAVVATGAKVCYTPTAKNMTTFRGQGMTQSGINALISGFNTDKLNKTETVYKLGQFFSTSRSEDVAHEFANLSQDEVKVIFRVKGNSSNGLSIPGGLSFKNKEKERLYSPLANFKVTAVSAGASNSYNVSLEEVTKVDRARILPY</sequence>
<keyword evidence="4" id="KW-0808">Transferase</keyword>
<evidence type="ECO:0000256" key="3">
    <source>
        <dbReference type="ARBA" id="ARBA00022676"/>
    </source>
</evidence>
<keyword evidence="3" id="KW-0328">Glycosyltransferase</keyword>
<comment type="catalytic activity">
    <reaction evidence="6">
        <text>L-arginyl-[protein] + NAD(+) = N(omega)-(ADP-D-ribosyl)-L-arginyl-[protein] + nicotinamide + H(+)</text>
        <dbReference type="Rhea" id="RHEA:19149"/>
        <dbReference type="Rhea" id="RHEA-COMP:10532"/>
        <dbReference type="Rhea" id="RHEA-COMP:15087"/>
        <dbReference type="ChEBI" id="CHEBI:15378"/>
        <dbReference type="ChEBI" id="CHEBI:17154"/>
        <dbReference type="ChEBI" id="CHEBI:29965"/>
        <dbReference type="ChEBI" id="CHEBI:57540"/>
        <dbReference type="ChEBI" id="CHEBI:142554"/>
        <dbReference type="EC" id="2.4.2.31"/>
    </reaction>
</comment>
<dbReference type="EMBL" id="JAGQDC010000014">
    <property type="protein sequence ID" value="MCL1030609.1"/>
    <property type="molecule type" value="Genomic_DNA"/>
</dbReference>
<evidence type="ECO:0000256" key="4">
    <source>
        <dbReference type="ARBA" id="ARBA00022679"/>
    </source>
</evidence>
<name>A0ABT0KEZ9_9GAMM</name>
<dbReference type="SUPFAM" id="SSF56399">
    <property type="entry name" value="ADP-ribosylation"/>
    <property type="match status" value="1"/>
</dbReference>
<dbReference type="InterPro" id="IPR000768">
    <property type="entry name" value="ART"/>
</dbReference>
<evidence type="ECO:0000256" key="6">
    <source>
        <dbReference type="ARBA" id="ARBA00047597"/>
    </source>
</evidence>
<keyword evidence="8" id="KW-1185">Reference proteome</keyword>
<dbReference type="Pfam" id="PF01129">
    <property type="entry name" value="ART"/>
    <property type="match status" value="1"/>
</dbReference>
<proteinExistence type="inferred from homology"/>
<evidence type="ECO:0000256" key="2">
    <source>
        <dbReference type="ARBA" id="ARBA00012031"/>
    </source>
</evidence>
<gene>
    <name evidence="7" type="ORF">KAJ71_16495</name>
</gene>
<comment type="caution">
    <text evidence="7">The sequence shown here is derived from an EMBL/GenBank/DDBJ whole genome shotgun (WGS) entry which is preliminary data.</text>
</comment>
<dbReference type="RefSeq" id="WP_248946742.1">
    <property type="nucleotide sequence ID" value="NZ_CBCSGY010000015.1"/>
</dbReference>
<comment type="similarity">
    <text evidence="1">Belongs to the Arg-specific ADP-ribosyltransferase family.</text>
</comment>